<evidence type="ECO:0000313" key="2">
    <source>
        <dbReference type="Proteomes" id="UP000352698"/>
    </source>
</evidence>
<accession>A0A7Z9ATU8</accession>
<dbReference type="PANTHER" id="PTHR40658:SF4">
    <property type="entry name" value="HYPOTHETICAL CYTOSOLIC PROTEIN"/>
    <property type="match status" value="1"/>
</dbReference>
<sequence>MRPKSKDELLEKANSQFDDLWKLINGMGEEDRKQSFQFSEEFLAKKKEAHWRRDKDLKDVLIHLYEWHLLLLRWLESNFNGEERNFLPEPYNWRTYGKMNEEFVEKHQTTSLVEAENYLKKSHEQVMKKLDALSNEELFQKKQFAWVGNTTLGSYFISATSSHYEWAIKKLKQSQKNK</sequence>
<dbReference type="InterPro" id="IPR034660">
    <property type="entry name" value="DinB/YfiT-like"/>
</dbReference>
<name>A0A7Z9ATU8_ENTHR</name>
<dbReference type="PANTHER" id="PTHR40658">
    <property type="match status" value="1"/>
</dbReference>
<evidence type="ECO:0000313" key="1">
    <source>
        <dbReference type="EMBL" id="VTQ63443.1"/>
    </source>
</evidence>
<dbReference type="RefSeq" id="WP_010737473.1">
    <property type="nucleotide sequence ID" value="NZ_BSWT01000053.1"/>
</dbReference>
<gene>
    <name evidence="1" type="ORF">NCTC12204_01262</name>
</gene>
<comment type="caution">
    <text evidence="1">The sequence shown here is derived from an EMBL/GenBank/DDBJ whole genome shotgun (WGS) entry which is preliminary data.</text>
</comment>
<protein>
    <submittedName>
        <fullName evidence="1">Uncharacterized conserved protein</fullName>
    </submittedName>
</protein>
<dbReference type="Pfam" id="PF08020">
    <property type="entry name" value="DUF1706"/>
    <property type="match status" value="1"/>
</dbReference>
<dbReference type="AlphaFoldDB" id="A0A7Z9ATU8"/>
<dbReference type="EMBL" id="CABEEP010000001">
    <property type="protein sequence ID" value="VTQ63443.1"/>
    <property type="molecule type" value="Genomic_DNA"/>
</dbReference>
<dbReference type="PIRSF" id="PIRSF031551">
    <property type="entry name" value="DUF1706"/>
    <property type="match status" value="1"/>
</dbReference>
<dbReference type="Gene3D" id="1.20.120.450">
    <property type="entry name" value="dinb family like domain"/>
    <property type="match status" value="1"/>
</dbReference>
<reference evidence="1 2" key="1">
    <citation type="submission" date="2019-05" db="EMBL/GenBank/DDBJ databases">
        <authorList>
            <consortium name="Pathogen Informatics"/>
        </authorList>
    </citation>
    <scope>NUCLEOTIDE SEQUENCE [LARGE SCALE GENOMIC DNA]</scope>
    <source>
        <strain evidence="1 2">NCTC12204</strain>
    </source>
</reference>
<proteinExistence type="predicted"/>
<dbReference type="Proteomes" id="UP000352698">
    <property type="component" value="Unassembled WGS sequence"/>
</dbReference>
<dbReference type="InterPro" id="IPR012550">
    <property type="entry name" value="DUF1706"/>
</dbReference>
<organism evidence="1 2">
    <name type="scientific">Enterococcus hirae</name>
    <dbReference type="NCBI Taxonomy" id="1354"/>
    <lineage>
        <taxon>Bacteria</taxon>
        <taxon>Bacillati</taxon>
        <taxon>Bacillota</taxon>
        <taxon>Bacilli</taxon>
        <taxon>Lactobacillales</taxon>
        <taxon>Enterococcaceae</taxon>
        <taxon>Enterococcus</taxon>
    </lineage>
</organism>